<keyword evidence="4" id="KW-1185">Reference proteome</keyword>
<evidence type="ECO:0000313" key="3">
    <source>
        <dbReference type="EMBL" id="MDF3289074.1"/>
    </source>
</evidence>
<dbReference type="RefSeq" id="WP_276092731.1">
    <property type="nucleotide sequence ID" value="NZ_JARJBC010000003.1"/>
</dbReference>
<dbReference type="Gene3D" id="2.30.110.10">
    <property type="entry name" value="Electron Transport, Fmn-binding Protein, Chain A"/>
    <property type="match status" value="1"/>
</dbReference>
<dbReference type="NCBIfam" id="TIGR00026">
    <property type="entry name" value="hi_GC_TIGR00026"/>
    <property type="match status" value="1"/>
</dbReference>
<dbReference type="Pfam" id="PF04075">
    <property type="entry name" value="F420H2_quin_red"/>
    <property type="match status" value="1"/>
</dbReference>
<dbReference type="Proteomes" id="UP001216579">
    <property type="component" value="Unassembled WGS sequence"/>
</dbReference>
<organism evidence="3 4">
    <name type="scientific">Streptomyces silvisoli</name>
    <dbReference type="NCBI Taxonomy" id="3034235"/>
    <lineage>
        <taxon>Bacteria</taxon>
        <taxon>Bacillati</taxon>
        <taxon>Actinomycetota</taxon>
        <taxon>Actinomycetes</taxon>
        <taxon>Kitasatosporales</taxon>
        <taxon>Streptomycetaceae</taxon>
        <taxon>Streptomyces</taxon>
    </lineage>
</organism>
<proteinExistence type="inferred from homology"/>
<gene>
    <name evidence="3" type="ORF">P3G67_07475</name>
</gene>
<comment type="catalytic activity">
    <reaction evidence="2">
        <text>oxidized coenzyme F420-(gamma-L-Glu)(n) + a quinol + H(+) = reduced coenzyme F420-(gamma-L-Glu)(n) + a quinone</text>
        <dbReference type="Rhea" id="RHEA:39663"/>
        <dbReference type="Rhea" id="RHEA-COMP:12939"/>
        <dbReference type="Rhea" id="RHEA-COMP:14378"/>
        <dbReference type="ChEBI" id="CHEBI:15378"/>
        <dbReference type="ChEBI" id="CHEBI:24646"/>
        <dbReference type="ChEBI" id="CHEBI:132124"/>
        <dbReference type="ChEBI" id="CHEBI:133980"/>
        <dbReference type="ChEBI" id="CHEBI:139511"/>
    </reaction>
</comment>
<reference evidence="3 4" key="1">
    <citation type="submission" date="2023-03" db="EMBL/GenBank/DDBJ databases">
        <title>Draft genome sequence of Streptomyces sp. RB6PN23 isolated from peat swamp forest in Thailand.</title>
        <authorList>
            <person name="Klaysubun C."/>
            <person name="Duangmal K."/>
        </authorList>
    </citation>
    <scope>NUCLEOTIDE SEQUENCE [LARGE SCALE GENOMIC DNA]</scope>
    <source>
        <strain evidence="3 4">RB6PN23</strain>
    </source>
</reference>
<evidence type="ECO:0000256" key="1">
    <source>
        <dbReference type="ARBA" id="ARBA00008710"/>
    </source>
</evidence>
<protein>
    <submittedName>
        <fullName evidence="3">Nitroreductase family deazaflavin-dependent oxidoreductase</fullName>
    </submittedName>
</protein>
<comment type="caution">
    <text evidence="3">The sequence shown here is derived from an EMBL/GenBank/DDBJ whole genome shotgun (WGS) entry which is preliminary data.</text>
</comment>
<dbReference type="PANTHER" id="PTHR39428:SF3">
    <property type="entry name" value="DEAZAFLAVIN-DEPENDENT NITROREDUCTASE"/>
    <property type="match status" value="1"/>
</dbReference>
<name>A0ABT5ZHK4_9ACTN</name>
<dbReference type="EMBL" id="JARJBC010000003">
    <property type="protein sequence ID" value="MDF3289074.1"/>
    <property type="molecule type" value="Genomic_DNA"/>
</dbReference>
<sequence length="148" mass="16830">MTEYDPASTKPSPTDWVAQQAELYESSGGTQGTEIHGSPCLLLDYRGRRSGDWRRTVLIYGRDGEDYLIVASKGGADDHPLWYLSLENNPDVHLRVGTERFAAHAETLSPQEKARVWPHLVEVFAPYEEYQRKTSRDIPVVRLRRTTA</sequence>
<dbReference type="InterPro" id="IPR012349">
    <property type="entry name" value="Split_barrel_FMN-bd"/>
</dbReference>
<accession>A0ABT5ZHK4</accession>
<comment type="similarity">
    <text evidence="1">Belongs to the F420H(2)-dependent quinone reductase family.</text>
</comment>
<dbReference type="InterPro" id="IPR004378">
    <property type="entry name" value="F420H2_quin_Rdtase"/>
</dbReference>
<evidence type="ECO:0000313" key="4">
    <source>
        <dbReference type="Proteomes" id="UP001216579"/>
    </source>
</evidence>
<dbReference type="PANTHER" id="PTHR39428">
    <property type="entry name" value="F420H(2)-DEPENDENT QUINONE REDUCTASE RV1261C"/>
    <property type="match status" value="1"/>
</dbReference>
<evidence type="ECO:0000256" key="2">
    <source>
        <dbReference type="ARBA" id="ARBA00049106"/>
    </source>
</evidence>